<dbReference type="GO" id="GO:0005615">
    <property type="term" value="C:extracellular space"/>
    <property type="evidence" value="ECO:0007669"/>
    <property type="project" value="UniProtKB-KW"/>
</dbReference>
<gene>
    <name evidence="8" type="ORF">KOW79_019673</name>
</gene>
<accession>A0A9D3SBD6</accession>
<dbReference type="OrthoDB" id="8924072at2759"/>
<dbReference type="AlphaFoldDB" id="A0A9D3SBD6"/>
<comment type="caution">
    <text evidence="8">The sequence shown here is derived from an EMBL/GenBank/DDBJ whole genome shotgun (WGS) entry which is preliminary data.</text>
</comment>
<dbReference type="SUPFAM" id="SSF47266">
    <property type="entry name" value="4-helical cytokines"/>
    <property type="match status" value="1"/>
</dbReference>
<keyword evidence="3" id="KW-0202">Cytokine</keyword>
<name>A0A9D3SBD6_9TELE</name>
<dbReference type="GO" id="GO:0006955">
    <property type="term" value="P:immune response"/>
    <property type="evidence" value="ECO:0007669"/>
    <property type="project" value="UniProtKB-ARBA"/>
</dbReference>
<sequence length="348" mass="40373">MSIFFLGECLVFKDGLGCLTGWSAVFLRCTNNQEPKRTREIIQKLCSLGEMRPVRCKSEAEKMKFQSEKFPKEEESRLLVLEMSFREVSDLLTKTASTDWKSSELQHFRLSALIMLKWKTGALFGAVWLIFCQKRSSSRLSALIMLKWKTGALFGAVWLIFCQKRETSERLSAFCPAVQERCDACNWMISQYREKSGFCLSLLKEMGGEIITRHQPFPQMAYNEIDKAKTEDQVRFLAEATEHIVNLFSTVSDVHEMKWDSRALGSFLNILNYRQLKELKECTATYAARPGHSSSERQLKRHFKKLRKSLKKANYSAMSLERIRNVVLHHLLRMDIIAANVRRKLMKN</sequence>
<keyword evidence="5" id="KW-0732">Signal</keyword>
<evidence type="ECO:0000256" key="6">
    <source>
        <dbReference type="ARBA" id="ARBA00023118"/>
    </source>
</evidence>
<dbReference type="InterPro" id="IPR009079">
    <property type="entry name" value="4_helix_cytokine-like_core"/>
</dbReference>
<evidence type="ECO:0000256" key="2">
    <source>
        <dbReference type="ARBA" id="ARBA00011033"/>
    </source>
</evidence>
<protein>
    <submittedName>
        <fullName evidence="8">Uncharacterized protein</fullName>
    </submittedName>
</protein>
<evidence type="ECO:0000256" key="3">
    <source>
        <dbReference type="ARBA" id="ARBA00022514"/>
    </source>
</evidence>
<dbReference type="PANTHER" id="PTHR11691">
    <property type="entry name" value="TYPE I INTERFERON"/>
    <property type="match status" value="1"/>
</dbReference>
<evidence type="ECO:0000313" key="8">
    <source>
        <dbReference type="EMBL" id="KAG7317375.1"/>
    </source>
</evidence>
<dbReference type="InterPro" id="IPR000471">
    <property type="entry name" value="Interferon_alpha/beta/delta"/>
</dbReference>
<dbReference type="GO" id="GO:0005126">
    <property type="term" value="F:cytokine receptor binding"/>
    <property type="evidence" value="ECO:0007669"/>
    <property type="project" value="InterPro"/>
</dbReference>
<comment type="similarity">
    <text evidence="2">Belongs to the alpha/beta interferon family.</text>
</comment>
<dbReference type="Gene3D" id="1.20.1250.10">
    <property type="match status" value="1"/>
</dbReference>
<proteinExistence type="inferred from homology"/>
<dbReference type="GO" id="GO:0043330">
    <property type="term" value="P:response to exogenous dsRNA"/>
    <property type="evidence" value="ECO:0007669"/>
    <property type="project" value="TreeGrafter"/>
</dbReference>
<keyword evidence="7" id="KW-1015">Disulfide bond</keyword>
<evidence type="ECO:0000256" key="1">
    <source>
        <dbReference type="ARBA" id="ARBA00004613"/>
    </source>
</evidence>
<evidence type="ECO:0000256" key="5">
    <source>
        <dbReference type="ARBA" id="ARBA00022729"/>
    </source>
</evidence>
<evidence type="ECO:0000256" key="7">
    <source>
        <dbReference type="ARBA" id="ARBA00023157"/>
    </source>
</evidence>
<dbReference type="GO" id="GO:0051607">
    <property type="term" value="P:defense response to virus"/>
    <property type="evidence" value="ECO:0007669"/>
    <property type="project" value="UniProtKB-KW"/>
</dbReference>
<dbReference type="Pfam" id="PF00143">
    <property type="entry name" value="Interferon"/>
    <property type="match status" value="1"/>
</dbReference>
<dbReference type="Proteomes" id="UP000824219">
    <property type="component" value="Linkage Group LG24"/>
</dbReference>
<dbReference type="GO" id="GO:0005125">
    <property type="term" value="F:cytokine activity"/>
    <property type="evidence" value="ECO:0007669"/>
    <property type="project" value="UniProtKB-KW"/>
</dbReference>
<evidence type="ECO:0000313" key="9">
    <source>
        <dbReference type="Proteomes" id="UP000824219"/>
    </source>
</evidence>
<dbReference type="PANTHER" id="PTHR11691:SF73">
    <property type="entry name" value="INTERFERON BETA"/>
    <property type="match status" value="1"/>
</dbReference>
<dbReference type="EMBL" id="JAHKSW010000024">
    <property type="protein sequence ID" value="KAG7317375.1"/>
    <property type="molecule type" value="Genomic_DNA"/>
</dbReference>
<keyword evidence="6" id="KW-0051">Antiviral defense</keyword>
<reference evidence="8 9" key="1">
    <citation type="submission" date="2021-06" db="EMBL/GenBank/DDBJ databases">
        <title>Chromosome-level genome assembly of the red-tail catfish (Hemibagrus wyckioides).</title>
        <authorList>
            <person name="Shao F."/>
        </authorList>
    </citation>
    <scope>NUCLEOTIDE SEQUENCE [LARGE SCALE GENOMIC DNA]</scope>
    <source>
        <strain evidence="8">EC202008001</strain>
        <tissue evidence="8">Blood</tissue>
    </source>
</reference>
<evidence type="ECO:0000256" key="4">
    <source>
        <dbReference type="ARBA" id="ARBA00022525"/>
    </source>
</evidence>
<comment type="subcellular location">
    <subcellularLocation>
        <location evidence="1">Secreted</location>
    </subcellularLocation>
</comment>
<keyword evidence="4" id="KW-0964">Secreted</keyword>
<organism evidence="8 9">
    <name type="scientific">Hemibagrus wyckioides</name>
    <dbReference type="NCBI Taxonomy" id="337641"/>
    <lineage>
        <taxon>Eukaryota</taxon>
        <taxon>Metazoa</taxon>
        <taxon>Chordata</taxon>
        <taxon>Craniata</taxon>
        <taxon>Vertebrata</taxon>
        <taxon>Euteleostomi</taxon>
        <taxon>Actinopterygii</taxon>
        <taxon>Neopterygii</taxon>
        <taxon>Teleostei</taxon>
        <taxon>Ostariophysi</taxon>
        <taxon>Siluriformes</taxon>
        <taxon>Bagridae</taxon>
        <taxon>Hemibagrus</taxon>
    </lineage>
</organism>
<keyword evidence="9" id="KW-1185">Reference proteome</keyword>